<keyword evidence="2" id="KW-1003">Cell membrane</keyword>
<dbReference type="SUPFAM" id="SSF55073">
    <property type="entry name" value="Nucleotide cyclase"/>
    <property type="match status" value="1"/>
</dbReference>
<dbReference type="InterPro" id="IPR029787">
    <property type="entry name" value="Nucleotide_cyclase"/>
</dbReference>
<keyword evidence="3 6" id="KW-0812">Transmembrane</keyword>
<evidence type="ECO:0000313" key="9">
    <source>
        <dbReference type="EMBL" id="MDM7859411.1"/>
    </source>
</evidence>
<keyword evidence="5 6" id="KW-0472">Membrane</keyword>
<dbReference type="PANTHER" id="PTHR33121">
    <property type="entry name" value="CYCLIC DI-GMP PHOSPHODIESTERASE PDEF"/>
    <property type="match status" value="1"/>
</dbReference>
<protein>
    <submittedName>
        <fullName evidence="9">Cache domain-containing protein</fullName>
    </submittedName>
</protein>
<feature type="transmembrane region" description="Helical" evidence="6">
    <location>
        <begin position="349"/>
        <end position="370"/>
    </location>
</feature>
<dbReference type="SMART" id="SM00267">
    <property type="entry name" value="GGDEF"/>
    <property type="match status" value="1"/>
</dbReference>
<dbReference type="InterPro" id="IPR035919">
    <property type="entry name" value="EAL_sf"/>
</dbReference>
<evidence type="ECO:0000256" key="1">
    <source>
        <dbReference type="ARBA" id="ARBA00004651"/>
    </source>
</evidence>
<evidence type="ECO:0000256" key="5">
    <source>
        <dbReference type="ARBA" id="ARBA00023136"/>
    </source>
</evidence>
<reference evidence="9 10" key="1">
    <citation type="submission" date="2023-06" db="EMBL/GenBank/DDBJ databases">
        <title>Alteromonas sp. ASW11-36 isolated from intertidal sand.</title>
        <authorList>
            <person name="Li Y."/>
        </authorList>
    </citation>
    <scope>NUCLEOTIDE SEQUENCE [LARGE SCALE GENOMIC DNA]</scope>
    <source>
        <strain evidence="9 10">ASW11-36</strain>
    </source>
</reference>
<comment type="caution">
    <text evidence="9">The sequence shown here is derived from an EMBL/GenBank/DDBJ whole genome shotgun (WGS) entry which is preliminary data.</text>
</comment>
<feature type="domain" description="GGDEF" evidence="8">
    <location>
        <begin position="433"/>
        <end position="566"/>
    </location>
</feature>
<evidence type="ECO:0000256" key="2">
    <source>
        <dbReference type="ARBA" id="ARBA00022475"/>
    </source>
</evidence>
<dbReference type="PANTHER" id="PTHR33121:SF70">
    <property type="entry name" value="SIGNALING PROTEIN YKOW"/>
    <property type="match status" value="1"/>
</dbReference>
<sequence>MKIARDIQLLRLIKIIPPLLVTAFAIMAILIVINNNQIKLESDLQALRQDFTESRKGMIKAQVEQLVQQINYEKSRTESVLKEDIKQQIYMAHTIATNIYRANADKSEAEVTQLITSALRDIRFNNGRGYFFIYKTTGESVMHPIVPSMEGTQQIELQDIRGSYIVRDMGVLAKEQGETFYNWWFVKPENTQQEFQKIGFGKHFAPYDWFIGTGEYVVDVENDIKRTLMDEIASIRYGENGYAILLDYDGQVLVHYDQEFAGTNFYQHPNNSVVNIGKKIVRTAQQNAGFIEYISSFMPSTGEAEAKTSYVQGIPEWRWALVMGFYQSEIDAQLSVREQEISVQNERQLYELLGLSVVVTLFFIVLSFILTKQLSTRFTLYEARINKDFSELNRVKLESQYQALHDALTELPNRVLLEEHIAQAIALSKANNKLLAVIFVDLDDFKKINDTHGHSVGDEFLKHLGQLFKRVITSGDSVARFGGDEFIFCFPELDDISQAEDNVRDIASIFKQRFEVAGKSIYSNCSMGVAMFPNDGDNVEQLISKADTALYKSKAVKKGSALFFNSQIDEQVKRDFAIETELRTAIARSEISLVYQPQIDVQTGQIVGVEALCRWHNATLGHVPPDEFISVAENSGTIGDLGAFVFYQAMRDIRLLNCTIGSPISLSINISPKQLLEPNFVNEVTAAADELLFDPQMITLEITENVLISDLSVVQPVLTALRDHGFKLSLDDFGTGYSSLSYLSNLPMNEIKIDRSFIDKFLTNSHSESMVKTIIAIGEFCELKVVAEGVENQEQYDRLAAFHCDLIQGYYLSKPLPYDELVAKYYSLSLDIQSIG</sequence>
<evidence type="ECO:0000313" key="10">
    <source>
        <dbReference type="Proteomes" id="UP001234343"/>
    </source>
</evidence>
<dbReference type="Gene3D" id="3.30.70.270">
    <property type="match status" value="1"/>
</dbReference>
<dbReference type="PROSITE" id="PS50883">
    <property type="entry name" value="EAL"/>
    <property type="match status" value="1"/>
</dbReference>
<dbReference type="InterPro" id="IPR004010">
    <property type="entry name" value="Double_Cache_2"/>
</dbReference>
<dbReference type="CDD" id="cd01949">
    <property type="entry name" value="GGDEF"/>
    <property type="match status" value="1"/>
</dbReference>
<dbReference type="Gene3D" id="3.30.450.20">
    <property type="entry name" value="PAS domain"/>
    <property type="match status" value="2"/>
</dbReference>
<feature type="transmembrane region" description="Helical" evidence="6">
    <location>
        <begin position="12"/>
        <end position="33"/>
    </location>
</feature>
<dbReference type="SUPFAM" id="SSF141868">
    <property type="entry name" value="EAL domain-like"/>
    <property type="match status" value="1"/>
</dbReference>
<dbReference type="InterPro" id="IPR033480">
    <property type="entry name" value="sCache_2"/>
</dbReference>
<gene>
    <name evidence="9" type="ORF">QTP81_02180</name>
</gene>
<dbReference type="InterPro" id="IPR050706">
    <property type="entry name" value="Cyclic-di-GMP_PDE-like"/>
</dbReference>
<dbReference type="SMART" id="SM01049">
    <property type="entry name" value="Cache_2"/>
    <property type="match status" value="2"/>
</dbReference>
<dbReference type="RefSeq" id="WP_289363428.1">
    <property type="nucleotide sequence ID" value="NZ_JAUCBP010000002.1"/>
</dbReference>
<keyword evidence="4 6" id="KW-1133">Transmembrane helix</keyword>
<evidence type="ECO:0000256" key="4">
    <source>
        <dbReference type="ARBA" id="ARBA00022989"/>
    </source>
</evidence>
<name>A0ABT7STA1_9ALTE</name>
<dbReference type="Pfam" id="PF00990">
    <property type="entry name" value="GGDEF"/>
    <property type="match status" value="1"/>
</dbReference>
<keyword evidence="10" id="KW-1185">Reference proteome</keyword>
<accession>A0ABT7STA1</accession>
<dbReference type="CDD" id="cd01948">
    <property type="entry name" value="EAL"/>
    <property type="match status" value="1"/>
</dbReference>
<comment type="subcellular location">
    <subcellularLocation>
        <location evidence="1">Cell membrane</location>
        <topology evidence="1">Multi-pass membrane protein</topology>
    </subcellularLocation>
</comment>
<feature type="domain" description="EAL" evidence="7">
    <location>
        <begin position="575"/>
        <end position="829"/>
    </location>
</feature>
<dbReference type="InterPro" id="IPR000160">
    <property type="entry name" value="GGDEF_dom"/>
</dbReference>
<dbReference type="InterPro" id="IPR043128">
    <property type="entry name" value="Rev_trsase/Diguanyl_cyclase"/>
</dbReference>
<evidence type="ECO:0000256" key="6">
    <source>
        <dbReference type="SAM" id="Phobius"/>
    </source>
</evidence>
<dbReference type="SMART" id="SM00052">
    <property type="entry name" value="EAL"/>
    <property type="match status" value="1"/>
</dbReference>
<dbReference type="PROSITE" id="PS50887">
    <property type="entry name" value="GGDEF"/>
    <property type="match status" value="1"/>
</dbReference>
<dbReference type="Pfam" id="PF08269">
    <property type="entry name" value="dCache_2"/>
    <property type="match status" value="1"/>
</dbReference>
<dbReference type="Proteomes" id="UP001234343">
    <property type="component" value="Unassembled WGS sequence"/>
</dbReference>
<evidence type="ECO:0000259" key="7">
    <source>
        <dbReference type="PROSITE" id="PS50883"/>
    </source>
</evidence>
<dbReference type="Pfam" id="PF00563">
    <property type="entry name" value="EAL"/>
    <property type="match status" value="1"/>
</dbReference>
<evidence type="ECO:0000256" key="3">
    <source>
        <dbReference type="ARBA" id="ARBA00022692"/>
    </source>
</evidence>
<dbReference type="InterPro" id="IPR001633">
    <property type="entry name" value="EAL_dom"/>
</dbReference>
<dbReference type="CDD" id="cd12912">
    <property type="entry name" value="PDC2_MCP_like"/>
    <property type="match status" value="1"/>
</dbReference>
<dbReference type="Gene3D" id="3.20.20.450">
    <property type="entry name" value="EAL domain"/>
    <property type="match status" value="1"/>
</dbReference>
<dbReference type="EMBL" id="JAUCBP010000002">
    <property type="protein sequence ID" value="MDM7859411.1"/>
    <property type="molecule type" value="Genomic_DNA"/>
</dbReference>
<organism evidence="9 10">
    <name type="scientific">Alteromonas arenosi</name>
    <dbReference type="NCBI Taxonomy" id="3055817"/>
    <lineage>
        <taxon>Bacteria</taxon>
        <taxon>Pseudomonadati</taxon>
        <taxon>Pseudomonadota</taxon>
        <taxon>Gammaproteobacteria</taxon>
        <taxon>Alteromonadales</taxon>
        <taxon>Alteromonadaceae</taxon>
        <taxon>Alteromonas/Salinimonas group</taxon>
        <taxon>Alteromonas</taxon>
    </lineage>
</organism>
<dbReference type="NCBIfam" id="TIGR00254">
    <property type="entry name" value="GGDEF"/>
    <property type="match status" value="1"/>
</dbReference>
<proteinExistence type="predicted"/>
<evidence type="ECO:0000259" key="8">
    <source>
        <dbReference type="PROSITE" id="PS50887"/>
    </source>
</evidence>